<dbReference type="Proteomes" id="UP000270296">
    <property type="component" value="Unassembled WGS sequence"/>
</dbReference>
<protein>
    <submittedName>
        <fullName evidence="3">EF-hand domain-containing protein</fullName>
    </submittedName>
</protein>
<dbReference type="EMBL" id="UZAM01007026">
    <property type="protein sequence ID" value="VDO96049.1"/>
    <property type="molecule type" value="Genomic_DNA"/>
</dbReference>
<dbReference type="AlphaFoldDB" id="A0A183IEB9"/>
<gene>
    <name evidence="1" type="ORF">SBAD_LOCUS1963</name>
</gene>
<accession>A0A183IEB9</accession>
<evidence type="ECO:0000313" key="3">
    <source>
        <dbReference type="WBParaSite" id="SBAD_0000205901-mRNA-1"/>
    </source>
</evidence>
<dbReference type="WBParaSite" id="SBAD_0000205901-mRNA-1">
    <property type="protein sequence ID" value="SBAD_0000205901-mRNA-1"/>
    <property type="gene ID" value="SBAD_0000205901"/>
</dbReference>
<name>A0A183IEB9_9BILA</name>
<reference evidence="1 2" key="2">
    <citation type="submission" date="2018-11" db="EMBL/GenBank/DDBJ databases">
        <authorList>
            <consortium name="Pathogen Informatics"/>
        </authorList>
    </citation>
    <scope>NUCLEOTIDE SEQUENCE [LARGE SCALE GENOMIC DNA]</scope>
</reference>
<keyword evidence="2" id="KW-1185">Reference proteome</keyword>
<organism evidence="3">
    <name type="scientific">Soboliphyme baturini</name>
    <dbReference type="NCBI Taxonomy" id="241478"/>
    <lineage>
        <taxon>Eukaryota</taxon>
        <taxon>Metazoa</taxon>
        <taxon>Ecdysozoa</taxon>
        <taxon>Nematoda</taxon>
        <taxon>Enoplea</taxon>
        <taxon>Dorylaimia</taxon>
        <taxon>Dioctophymatida</taxon>
        <taxon>Dioctophymatoidea</taxon>
        <taxon>Soboliphymatidae</taxon>
        <taxon>Soboliphyme</taxon>
    </lineage>
</organism>
<dbReference type="OrthoDB" id="5869604at2759"/>
<reference evidence="3" key="1">
    <citation type="submission" date="2016-06" db="UniProtKB">
        <authorList>
            <consortium name="WormBaseParasite"/>
        </authorList>
    </citation>
    <scope>IDENTIFICATION</scope>
</reference>
<sequence>MSSTLQSFFDTLEKALGQDKMTGTEEEVLEQLYELSDEAKRKEFLDDLFSFMQKRAFLFACRRCLNVEQPGVIGDNCLLNTSVVQMWRAWPTRRGHRIVCVTCRVNRVNRESATTTKPFRRL</sequence>
<evidence type="ECO:0000313" key="1">
    <source>
        <dbReference type="EMBL" id="VDO96049.1"/>
    </source>
</evidence>
<evidence type="ECO:0000313" key="2">
    <source>
        <dbReference type="Proteomes" id="UP000270296"/>
    </source>
</evidence>
<proteinExistence type="predicted"/>